<dbReference type="EMBL" id="VRKQ01000008">
    <property type="protein sequence ID" value="TXG39841.1"/>
    <property type="molecule type" value="Genomic_DNA"/>
</dbReference>
<evidence type="ECO:0000313" key="3">
    <source>
        <dbReference type="EMBL" id="TXG39841.1"/>
    </source>
</evidence>
<dbReference type="InterPro" id="IPR026444">
    <property type="entry name" value="Secre_tail"/>
</dbReference>
<proteinExistence type="predicted"/>
<name>A0A5C7GPI9_9FLAO</name>
<dbReference type="Pfam" id="PF18962">
    <property type="entry name" value="Por_Secre_tail"/>
    <property type="match status" value="1"/>
</dbReference>
<dbReference type="Proteomes" id="UP000321080">
    <property type="component" value="Unassembled WGS sequence"/>
</dbReference>
<evidence type="ECO:0000313" key="4">
    <source>
        <dbReference type="Proteomes" id="UP000321080"/>
    </source>
</evidence>
<dbReference type="NCBIfam" id="TIGR04183">
    <property type="entry name" value="Por_Secre_tail"/>
    <property type="match status" value="1"/>
</dbReference>
<keyword evidence="4" id="KW-1185">Reference proteome</keyword>
<dbReference type="AlphaFoldDB" id="A0A5C7GPI9"/>
<keyword evidence="1" id="KW-0732">Signal</keyword>
<reference evidence="3 4" key="1">
    <citation type="submission" date="2019-08" db="EMBL/GenBank/DDBJ databases">
        <title>Seonamhaeicola sediminis sp. nov., isolated from marine sediment.</title>
        <authorList>
            <person name="Cao W.R."/>
        </authorList>
    </citation>
    <scope>NUCLEOTIDE SEQUENCE [LARGE SCALE GENOMIC DNA]</scope>
    <source>
        <strain evidence="3 4">1505</strain>
    </source>
</reference>
<evidence type="ECO:0000259" key="2">
    <source>
        <dbReference type="Pfam" id="PF18962"/>
    </source>
</evidence>
<comment type="caution">
    <text evidence="3">The sequence shown here is derived from an EMBL/GenBank/DDBJ whole genome shotgun (WGS) entry which is preliminary data.</text>
</comment>
<feature type="domain" description="Secretion system C-terminal sorting" evidence="2">
    <location>
        <begin position="9"/>
        <end position="56"/>
    </location>
</feature>
<protein>
    <submittedName>
        <fullName evidence="3">T9SS type A sorting domain-containing protein</fullName>
    </submittedName>
</protein>
<organism evidence="3 4">
    <name type="scientific">Seonamhaeicola maritimus</name>
    <dbReference type="NCBI Taxonomy" id="2591822"/>
    <lineage>
        <taxon>Bacteria</taxon>
        <taxon>Pseudomonadati</taxon>
        <taxon>Bacteroidota</taxon>
        <taxon>Flavobacteriia</taxon>
        <taxon>Flavobacteriales</taxon>
        <taxon>Flavobacteriaceae</taxon>
    </lineage>
</organism>
<accession>A0A5C7GPI9</accession>
<gene>
    <name evidence="3" type="ORF">FUA22_03525</name>
</gene>
<sequence length="58" mass="6733">MSTRLIINHIDLYDLAGKHLKKIIQPNKMINIANLPSGIYFLKINVENESLIKRMVKK</sequence>
<evidence type="ECO:0000256" key="1">
    <source>
        <dbReference type="ARBA" id="ARBA00022729"/>
    </source>
</evidence>
<dbReference type="OrthoDB" id="862563at2"/>